<organism evidence="1 2">
    <name type="scientific">Metabacillus endolithicus</name>
    <dbReference type="NCBI Taxonomy" id="1535204"/>
    <lineage>
        <taxon>Bacteria</taxon>
        <taxon>Bacillati</taxon>
        <taxon>Bacillota</taxon>
        <taxon>Bacilli</taxon>
        <taxon>Bacillales</taxon>
        <taxon>Bacillaceae</taxon>
        <taxon>Metabacillus</taxon>
    </lineage>
</organism>
<protein>
    <submittedName>
        <fullName evidence="1">CpaE family protein</fullName>
    </submittedName>
</protein>
<dbReference type="EMBL" id="JBHUIK010000007">
    <property type="protein sequence ID" value="MFD2216565.1"/>
    <property type="molecule type" value="Genomic_DNA"/>
</dbReference>
<evidence type="ECO:0000313" key="2">
    <source>
        <dbReference type="Proteomes" id="UP001597318"/>
    </source>
</evidence>
<accession>A0ABW5C5L5</accession>
<evidence type="ECO:0000313" key="1">
    <source>
        <dbReference type="EMBL" id="MFD2216565.1"/>
    </source>
</evidence>
<name>A0ABW5C5L5_9BACI</name>
<reference evidence="2" key="1">
    <citation type="journal article" date="2019" name="Int. J. Syst. Evol. Microbiol.">
        <title>The Global Catalogue of Microorganisms (GCM) 10K type strain sequencing project: providing services to taxonomists for standard genome sequencing and annotation.</title>
        <authorList>
            <consortium name="The Broad Institute Genomics Platform"/>
            <consortium name="The Broad Institute Genome Sequencing Center for Infectious Disease"/>
            <person name="Wu L."/>
            <person name="Ma J."/>
        </authorList>
    </citation>
    <scope>NUCLEOTIDE SEQUENCE [LARGE SCALE GENOMIC DNA]</scope>
    <source>
        <strain evidence="2">CGMCC 1.15474</strain>
    </source>
</reference>
<gene>
    <name evidence="1" type="ORF">ACFSKK_23085</name>
</gene>
<comment type="caution">
    <text evidence="1">The sequence shown here is derived from an EMBL/GenBank/DDBJ whole genome shotgun (WGS) entry which is preliminary data.</text>
</comment>
<dbReference type="RefSeq" id="WP_098797070.1">
    <property type="nucleotide sequence ID" value="NZ_CP095551.1"/>
</dbReference>
<dbReference type="InterPro" id="IPR027417">
    <property type="entry name" value="P-loop_NTPase"/>
</dbReference>
<proteinExistence type="predicted"/>
<keyword evidence="2" id="KW-1185">Reference proteome</keyword>
<dbReference type="Gene3D" id="3.40.50.300">
    <property type="entry name" value="P-loop containing nucleotide triphosphate hydrolases"/>
    <property type="match status" value="1"/>
</dbReference>
<dbReference type="Proteomes" id="UP001597318">
    <property type="component" value="Unassembled WGS sequence"/>
</dbReference>
<sequence>MKVAIYQPSELLKRIALLTSQFDDPALEIQSLDDLGKERRVEALLLERGDMSAHDVLLLREKFPLLKILIIYDEYDEFFNKSCITHDVHSLSKQIGEKEILRILQVEWFGLEEATEFQNVVAIHGTHRQVGTTQIALSIGNTLAELNYKVAVLGLNPYNPGELRPYKTKYSLDQVYDLLEGGVIKNGDDLKKYMLEIGKLHYLVGNADFYKSPQFEKEPIEHLIDVAKSYFDVVVLDVGSFYDSFLAITALERSNTHILVATQENLSINEYNRWKKQFLSRFSFHPKNSYMVVNKYASNAIITPKQLEQTHNTNLLAQIPYFPEAADAEYEEGILSRAGYKAYFKVIEGLAKSVANDVMNFKEDKSKSFFGRLKKGRARA</sequence>
<dbReference type="SUPFAM" id="SSF52540">
    <property type="entry name" value="P-loop containing nucleoside triphosphate hydrolases"/>
    <property type="match status" value="1"/>
</dbReference>